<dbReference type="Pfam" id="PF01420">
    <property type="entry name" value="Methylase_S"/>
    <property type="match status" value="2"/>
</dbReference>
<dbReference type="SUPFAM" id="SSF116734">
    <property type="entry name" value="DNA methylase specificity domain"/>
    <property type="match status" value="2"/>
</dbReference>
<dbReference type="InterPro" id="IPR000055">
    <property type="entry name" value="Restrct_endonuc_typeI_TRD"/>
</dbReference>
<dbReference type="CDD" id="cd17246">
    <property type="entry name" value="RMtype1_S_SonII-TRD2-CR2_like"/>
    <property type="match status" value="1"/>
</dbReference>
<dbReference type="PANTHER" id="PTHR43140">
    <property type="entry name" value="TYPE-1 RESTRICTION ENZYME ECOKI SPECIFICITY PROTEIN"/>
    <property type="match status" value="1"/>
</dbReference>
<accession>A0ABT6RJJ6</accession>
<protein>
    <submittedName>
        <fullName evidence="6">Restriction endonuclease subunit S</fullName>
    </submittedName>
</protein>
<keyword evidence="7" id="KW-1185">Reference proteome</keyword>
<reference evidence="6 7" key="1">
    <citation type="submission" date="2023-05" db="EMBL/GenBank/DDBJ databases">
        <title>Genome sequence of Pinibacter sp. MAH-24.</title>
        <authorList>
            <person name="Huq M.A."/>
        </authorList>
    </citation>
    <scope>NUCLEOTIDE SEQUENCE [LARGE SCALE GENOMIC DNA]</scope>
    <source>
        <strain evidence="6 7">MAH-24</strain>
    </source>
</reference>
<keyword evidence="4" id="KW-0175">Coiled coil</keyword>
<evidence type="ECO:0000259" key="5">
    <source>
        <dbReference type="Pfam" id="PF01420"/>
    </source>
</evidence>
<feature type="domain" description="Type I restriction modification DNA specificity" evidence="5">
    <location>
        <begin position="11"/>
        <end position="186"/>
    </location>
</feature>
<evidence type="ECO:0000313" key="6">
    <source>
        <dbReference type="EMBL" id="MDI3322007.1"/>
    </source>
</evidence>
<proteinExistence type="inferred from homology"/>
<dbReference type="Proteomes" id="UP001226434">
    <property type="component" value="Unassembled WGS sequence"/>
</dbReference>
<dbReference type="PANTHER" id="PTHR43140:SF1">
    <property type="entry name" value="TYPE I RESTRICTION ENZYME ECOKI SPECIFICITY SUBUNIT"/>
    <property type="match status" value="1"/>
</dbReference>
<dbReference type="Gene3D" id="3.90.220.20">
    <property type="entry name" value="DNA methylase specificity domains"/>
    <property type="match status" value="2"/>
</dbReference>
<dbReference type="InterPro" id="IPR044946">
    <property type="entry name" value="Restrct_endonuc_typeI_TRD_sf"/>
</dbReference>
<keyword evidence="6" id="KW-0255">Endonuclease</keyword>
<organism evidence="6 7">
    <name type="scientific">Pinibacter soli</name>
    <dbReference type="NCBI Taxonomy" id="3044211"/>
    <lineage>
        <taxon>Bacteria</taxon>
        <taxon>Pseudomonadati</taxon>
        <taxon>Bacteroidota</taxon>
        <taxon>Chitinophagia</taxon>
        <taxon>Chitinophagales</taxon>
        <taxon>Chitinophagaceae</taxon>
        <taxon>Pinibacter</taxon>
    </lineage>
</organism>
<keyword evidence="2" id="KW-0680">Restriction system</keyword>
<feature type="domain" description="Type I restriction modification DNA specificity" evidence="5">
    <location>
        <begin position="221"/>
        <end position="399"/>
    </location>
</feature>
<gene>
    <name evidence="6" type="ORF">QJ048_19605</name>
</gene>
<keyword evidence="6" id="KW-0540">Nuclease</keyword>
<dbReference type="GO" id="GO:0004519">
    <property type="term" value="F:endonuclease activity"/>
    <property type="evidence" value="ECO:0007669"/>
    <property type="project" value="UniProtKB-KW"/>
</dbReference>
<evidence type="ECO:0000313" key="7">
    <source>
        <dbReference type="Proteomes" id="UP001226434"/>
    </source>
</evidence>
<dbReference type="RefSeq" id="WP_282336127.1">
    <property type="nucleotide sequence ID" value="NZ_JASBRG010000007.1"/>
</dbReference>
<keyword evidence="6" id="KW-0378">Hydrolase</keyword>
<comment type="caution">
    <text evidence="6">The sequence shown here is derived from an EMBL/GenBank/DDBJ whole genome shotgun (WGS) entry which is preliminary data.</text>
</comment>
<evidence type="ECO:0000256" key="3">
    <source>
        <dbReference type="ARBA" id="ARBA00023125"/>
    </source>
</evidence>
<dbReference type="InterPro" id="IPR051212">
    <property type="entry name" value="Type-I_RE_S_subunit"/>
</dbReference>
<dbReference type="CDD" id="cd17283">
    <property type="entry name" value="RMtype1_S_Hpy180ORF7835P_TRD2-CR2_like"/>
    <property type="match status" value="1"/>
</dbReference>
<evidence type="ECO:0000256" key="1">
    <source>
        <dbReference type="ARBA" id="ARBA00010923"/>
    </source>
</evidence>
<evidence type="ECO:0000256" key="2">
    <source>
        <dbReference type="ARBA" id="ARBA00022747"/>
    </source>
</evidence>
<comment type="similarity">
    <text evidence="1">Belongs to the type-I restriction system S methylase family.</text>
</comment>
<name>A0ABT6RJJ6_9BACT</name>
<keyword evidence="3" id="KW-0238">DNA-binding</keyword>
<evidence type="ECO:0000256" key="4">
    <source>
        <dbReference type="SAM" id="Coils"/>
    </source>
</evidence>
<feature type="coiled-coil region" evidence="4">
    <location>
        <begin position="173"/>
        <end position="200"/>
    </location>
</feature>
<sequence>MKEEGNNEQLPEGWKWVRLGDVCKKIGDIDHKMPKQETTGYPYVSTKDFTDDLKISFENAKYVSEEDYLNLSRKIKPERGDIIFPRYGTIGKNILIDFDKEFLVSYSCAVIKPDRDLVLSKYVYLYSLSPKIWEEIRKYIVETTQANVGISSIKRFEFPLPNIETQQAIVSKIEELFSELDKGIENLRTAQQQLKTYRQSVLKWAFEGRLTNENVKDGELPEGWKRVKISEISKVVRGGSPRPAGDLRYYQGNIPFLKVADVTNNVGMFLTTFQYTIKEAGLHKTRQIKPNTLLLSNSGATLGIPKICMIDATINDGIAAFLDLDQRSNQYLYYFWESKTRELRNINMGAAQPNLNTDLIKDYNLPYCSFEEQHKIVEGIESRLSVADKMEESINESLQQAEALRQSILKKAFVGKLI</sequence>
<dbReference type="EMBL" id="JASBRG010000007">
    <property type="protein sequence ID" value="MDI3322007.1"/>
    <property type="molecule type" value="Genomic_DNA"/>
</dbReference>